<keyword evidence="1" id="KW-0472">Membrane</keyword>
<evidence type="ECO:0000256" key="1">
    <source>
        <dbReference type="SAM" id="Phobius"/>
    </source>
</evidence>
<accession>A0A8J3IG95</accession>
<protein>
    <submittedName>
        <fullName evidence="2">Uncharacterized protein</fullName>
    </submittedName>
</protein>
<name>A0A8J3IG95_9CHLR</name>
<proteinExistence type="predicted"/>
<gene>
    <name evidence="2" type="ORF">KSF_010200</name>
</gene>
<dbReference type="EMBL" id="BNJK01000001">
    <property type="protein sequence ID" value="GHO90972.1"/>
    <property type="molecule type" value="Genomic_DNA"/>
</dbReference>
<evidence type="ECO:0000313" key="3">
    <source>
        <dbReference type="Proteomes" id="UP000597444"/>
    </source>
</evidence>
<reference evidence="2" key="1">
    <citation type="submission" date="2020-10" db="EMBL/GenBank/DDBJ databases">
        <title>Taxonomic study of unclassified bacteria belonging to the class Ktedonobacteria.</title>
        <authorList>
            <person name="Yabe S."/>
            <person name="Wang C.M."/>
            <person name="Zheng Y."/>
            <person name="Sakai Y."/>
            <person name="Cavaletti L."/>
            <person name="Monciardini P."/>
            <person name="Donadio S."/>
        </authorList>
    </citation>
    <scope>NUCLEOTIDE SEQUENCE</scope>
    <source>
        <strain evidence="2">ID150040</strain>
    </source>
</reference>
<evidence type="ECO:0000313" key="2">
    <source>
        <dbReference type="EMBL" id="GHO90972.1"/>
    </source>
</evidence>
<dbReference type="Proteomes" id="UP000597444">
    <property type="component" value="Unassembled WGS sequence"/>
</dbReference>
<organism evidence="2 3">
    <name type="scientific">Reticulibacter mediterranei</name>
    <dbReference type="NCBI Taxonomy" id="2778369"/>
    <lineage>
        <taxon>Bacteria</taxon>
        <taxon>Bacillati</taxon>
        <taxon>Chloroflexota</taxon>
        <taxon>Ktedonobacteria</taxon>
        <taxon>Ktedonobacterales</taxon>
        <taxon>Reticulibacteraceae</taxon>
        <taxon>Reticulibacter</taxon>
    </lineage>
</organism>
<keyword evidence="3" id="KW-1185">Reference proteome</keyword>
<keyword evidence="1" id="KW-1133">Transmembrane helix</keyword>
<dbReference type="AlphaFoldDB" id="A0A8J3IG95"/>
<keyword evidence="1" id="KW-0812">Transmembrane</keyword>
<feature type="transmembrane region" description="Helical" evidence="1">
    <location>
        <begin position="145"/>
        <end position="166"/>
    </location>
</feature>
<feature type="transmembrane region" description="Helical" evidence="1">
    <location>
        <begin position="116"/>
        <end position="139"/>
    </location>
</feature>
<comment type="caution">
    <text evidence="2">The sequence shown here is derived from an EMBL/GenBank/DDBJ whole genome shotgun (WGS) entry which is preliminary data.</text>
</comment>
<sequence>MGTSTLATVRSALAGYGTVITHHCWLVERKQAQGRETLASTVQEQLKQQHYIGAVPQVIRLGEATKTPMEREFLMLQRGSVTEFIYVAPVDDALYLSRTTTVQPTLSYIRAGVTTILLLVVLGGAVLGGLFGASTATFLATGISLLYSAALILLFSLLLFSIISWLQEKDGAKYLRTNRLSDFQSDDVAMLELATDRALRHAINQAGIDPIHIIPPAQGYHPRRKVRLI</sequence>